<dbReference type="Proteomes" id="UP001057998">
    <property type="component" value="Chromosome 1"/>
</dbReference>
<dbReference type="GO" id="GO:0016874">
    <property type="term" value="F:ligase activity"/>
    <property type="evidence" value="ECO:0007669"/>
    <property type="project" value="UniProtKB-KW"/>
</dbReference>
<dbReference type="InterPro" id="IPR004143">
    <property type="entry name" value="BPL_LPL_catalytic"/>
</dbReference>
<keyword evidence="2" id="KW-0436">Ligase</keyword>
<name>A0ABY5GKH7_9GAMM</name>
<dbReference type="Gene3D" id="3.30.930.10">
    <property type="entry name" value="Bira Bifunctional Protein, Domain 2"/>
    <property type="match status" value="1"/>
</dbReference>
<dbReference type="Pfam" id="PF21948">
    <property type="entry name" value="LplA-B_cat"/>
    <property type="match status" value="1"/>
</dbReference>
<dbReference type="PROSITE" id="PS51733">
    <property type="entry name" value="BPL_LPL_CATALYTIC"/>
    <property type="match status" value="1"/>
</dbReference>
<evidence type="ECO:0000313" key="3">
    <source>
        <dbReference type="Proteomes" id="UP001057998"/>
    </source>
</evidence>
<dbReference type="PANTHER" id="PTHR43679">
    <property type="entry name" value="OCTANOYLTRANSFERASE LIPM-RELATED"/>
    <property type="match status" value="1"/>
</dbReference>
<dbReference type="SUPFAM" id="SSF55681">
    <property type="entry name" value="Class II aaRS and biotin synthetases"/>
    <property type="match status" value="1"/>
</dbReference>
<sequence length="246" mass="26985">MATKNKLIRYLSIDAEDLFNKEAELLQQVQANTLSQVLLLWQAKSPALVLPAGKKWPVTPLLKTELERIGWQLVARKTGGAPVPQLPGVINLSHIYHWPDSQPYDIKTAYINLCRILSHFFAELGIKVDIHATPGSYCDGDYNLNIDGKKVVGTAQRVLLKRGGGQVVLSQACILLEGNMDAMIKPVQLCNQICNHNAPILADVHTPLFDHLPSRPAVDALFQQLTSAFLQSPSLPQPLANSVSSA</sequence>
<reference evidence="2" key="1">
    <citation type="submission" date="2022-07" db="EMBL/GenBank/DDBJ databases">
        <title>Genome sequencing of Photobacterium atrarenae GJH2-4.</title>
        <authorList>
            <person name="Park S.-J."/>
        </authorList>
    </citation>
    <scope>NUCLEOTIDE SEQUENCE</scope>
    <source>
        <strain evidence="2">GJH2-4</strain>
    </source>
</reference>
<gene>
    <name evidence="2" type="ORF">NNL38_06195</name>
</gene>
<evidence type="ECO:0000259" key="1">
    <source>
        <dbReference type="PROSITE" id="PS51733"/>
    </source>
</evidence>
<dbReference type="PANTHER" id="PTHR43679:SF2">
    <property type="entry name" value="OCTANOYL-[GCVH]:PROTEIN N-OCTANOYLTRANSFERASE"/>
    <property type="match status" value="1"/>
</dbReference>
<organism evidence="2 3">
    <name type="scientific">Photobacterium atrarenae</name>
    <dbReference type="NCBI Taxonomy" id="865757"/>
    <lineage>
        <taxon>Bacteria</taxon>
        <taxon>Pseudomonadati</taxon>
        <taxon>Pseudomonadota</taxon>
        <taxon>Gammaproteobacteria</taxon>
        <taxon>Vibrionales</taxon>
        <taxon>Vibrionaceae</taxon>
        <taxon>Photobacterium</taxon>
    </lineage>
</organism>
<dbReference type="InterPro" id="IPR045864">
    <property type="entry name" value="aa-tRNA-synth_II/BPL/LPL"/>
</dbReference>
<evidence type="ECO:0000313" key="2">
    <source>
        <dbReference type="EMBL" id="UTV28828.1"/>
    </source>
</evidence>
<feature type="domain" description="BPL/LPL catalytic" evidence="1">
    <location>
        <begin position="32"/>
        <end position="233"/>
    </location>
</feature>
<proteinExistence type="predicted"/>
<keyword evidence="3" id="KW-1185">Reference proteome</keyword>
<protein>
    <submittedName>
        <fullName evidence="2">Lipoate--protein ligase</fullName>
    </submittedName>
</protein>
<dbReference type="RefSeq" id="WP_255390148.1">
    <property type="nucleotide sequence ID" value="NZ_CP101508.1"/>
</dbReference>
<dbReference type="InterPro" id="IPR050664">
    <property type="entry name" value="Octanoyltrans_LipM/LipL"/>
</dbReference>
<accession>A0ABY5GKH7</accession>
<dbReference type="EMBL" id="CP101508">
    <property type="protein sequence ID" value="UTV28828.1"/>
    <property type="molecule type" value="Genomic_DNA"/>
</dbReference>